<evidence type="ECO:0000313" key="1">
    <source>
        <dbReference type="EMBL" id="HJE38290.1"/>
    </source>
</evidence>
<dbReference type="InterPro" id="IPR020018">
    <property type="entry name" value="Motility-assoc_lipoprot_GldH"/>
</dbReference>
<dbReference type="NCBIfam" id="TIGR03511">
    <property type="entry name" value="GldH_lipo"/>
    <property type="match status" value="1"/>
</dbReference>
<name>A0A4Q0U7F0_9BACT</name>
<dbReference type="AlphaFoldDB" id="A0A4Q0U7F0"/>
<dbReference type="Proteomes" id="UP000711407">
    <property type="component" value="Unassembled WGS sequence"/>
</dbReference>
<sequence length="166" mass="17950">MTIRRSIAAILPAVAIMAMMTACAPNPDDASAYTALPKSGWCYGDTLRFRPRMDDSIASGRLTVAVRHDGSYPYADLYLEVSYPRNPSDTADRSVVRDTVGMALADMSGRWLGQGFGASYQCSATLGHRVALRDSGEVSVRHVMRVDTLRGIVQAGIIFTADDVSD</sequence>
<comment type="caution">
    <text evidence="1">The sequence shown here is derived from an EMBL/GenBank/DDBJ whole genome shotgun (WGS) entry which is preliminary data.</text>
</comment>
<accession>A0A4Q0U7F0</accession>
<evidence type="ECO:0000313" key="2">
    <source>
        <dbReference type="Proteomes" id="UP000711407"/>
    </source>
</evidence>
<organism evidence="1 2">
    <name type="scientific">Candidatus Amulumruptor caecigallinarius</name>
    <dbReference type="NCBI Taxonomy" id="2109911"/>
    <lineage>
        <taxon>Bacteria</taxon>
        <taxon>Pseudomonadati</taxon>
        <taxon>Bacteroidota</taxon>
        <taxon>Bacteroidia</taxon>
        <taxon>Bacteroidales</taxon>
        <taxon>Muribaculaceae</taxon>
        <taxon>Candidatus Amulumruptor</taxon>
    </lineage>
</organism>
<reference evidence="1" key="1">
    <citation type="journal article" date="2021" name="PeerJ">
        <title>Extensive microbial diversity within the chicken gut microbiome revealed by metagenomics and culture.</title>
        <authorList>
            <person name="Gilroy R."/>
            <person name="Ravi A."/>
            <person name="Getino M."/>
            <person name="Pursley I."/>
            <person name="Horton D.L."/>
            <person name="Alikhan N.F."/>
            <person name="Baker D."/>
            <person name="Gharbi K."/>
            <person name="Hall N."/>
            <person name="Watson M."/>
            <person name="Adriaenssens E.M."/>
            <person name="Foster-Nyarko E."/>
            <person name="Jarju S."/>
            <person name="Secka A."/>
            <person name="Antonio M."/>
            <person name="Oren A."/>
            <person name="Chaudhuri R.R."/>
            <person name="La Ragione R."/>
            <person name="Hildebrand F."/>
            <person name="Pallen M.J."/>
        </authorList>
    </citation>
    <scope>NUCLEOTIDE SEQUENCE</scope>
    <source>
        <strain evidence="1">4100</strain>
    </source>
</reference>
<dbReference type="EMBL" id="DYXT01000006">
    <property type="protein sequence ID" value="HJE38290.1"/>
    <property type="molecule type" value="Genomic_DNA"/>
</dbReference>
<proteinExistence type="predicted"/>
<gene>
    <name evidence="1" type="ORF">K8V47_00790</name>
</gene>
<dbReference type="Pfam" id="PF14109">
    <property type="entry name" value="GldH_lipo"/>
    <property type="match status" value="1"/>
</dbReference>
<keyword evidence="1" id="KW-0449">Lipoprotein</keyword>
<reference evidence="1" key="2">
    <citation type="submission" date="2021-09" db="EMBL/GenBank/DDBJ databases">
        <authorList>
            <person name="Gilroy R."/>
        </authorList>
    </citation>
    <scope>NUCLEOTIDE SEQUENCE</scope>
    <source>
        <strain evidence="1">4100</strain>
    </source>
</reference>
<protein>
    <submittedName>
        <fullName evidence="1">Gliding motility lipoprotein GldH</fullName>
    </submittedName>
</protein>
<dbReference type="PROSITE" id="PS51257">
    <property type="entry name" value="PROKAR_LIPOPROTEIN"/>
    <property type="match status" value="1"/>
</dbReference>